<feature type="compositionally biased region" description="Low complexity" evidence="1">
    <location>
        <begin position="180"/>
        <end position="192"/>
    </location>
</feature>
<proteinExistence type="predicted"/>
<reference evidence="2 3" key="1">
    <citation type="journal article" date="2016" name="Sci. Rep.">
        <title>Peltaster fructicola genome reveals evolution from an invasive phytopathogen to an ectophytic parasite.</title>
        <authorList>
            <person name="Xu C."/>
            <person name="Chen H."/>
            <person name="Gleason M.L."/>
            <person name="Xu J.R."/>
            <person name="Liu H."/>
            <person name="Zhang R."/>
            <person name="Sun G."/>
        </authorList>
    </citation>
    <scope>NUCLEOTIDE SEQUENCE [LARGE SCALE GENOMIC DNA]</scope>
    <source>
        <strain evidence="2 3">LNHT1506</strain>
    </source>
</reference>
<dbReference type="OrthoDB" id="437973at2759"/>
<evidence type="ECO:0000256" key="1">
    <source>
        <dbReference type="SAM" id="MobiDB-lite"/>
    </source>
</evidence>
<accession>A0A6H0XRU9</accession>
<dbReference type="Pfam" id="PF13917">
    <property type="entry name" value="zf-CCHC_3"/>
    <property type="match status" value="1"/>
</dbReference>
<name>A0A6H0XRU9_9PEZI</name>
<feature type="region of interest" description="Disordered" evidence="1">
    <location>
        <begin position="73"/>
        <end position="200"/>
    </location>
</feature>
<organism evidence="2 3">
    <name type="scientific">Peltaster fructicola</name>
    <dbReference type="NCBI Taxonomy" id="286661"/>
    <lineage>
        <taxon>Eukaryota</taxon>
        <taxon>Fungi</taxon>
        <taxon>Dikarya</taxon>
        <taxon>Ascomycota</taxon>
        <taxon>Pezizomycotina</taxon>
        <taxon>Dothideomycetes</taxon>
        <taxon>Dothideomycetes incertae sedis</taxon>
        <taxon>Peltaster</taxon>
    </lineage>
</organism>
<evidence type="ECO:0000313" key="3">
    <source>
        <dbReference type="Proteomes" id="UP000503462"/>
    </source>
</evidence>
<dbReference type="EMBL" id="CP051140">
    <property type="protein sequence ID" value="QIW97380.1"/>
    <property type="molecule type" value="Genomic_DNA"/>
</dbReference>
<dbReference type="Proteomes" id="UP000503462">
    <property type="component" value="Chromosome 2"/>
</dbReference>
<feature type="compositionally biased region" description="Basic and acidic residues" evidence="1">
    <location>
        <begin position="73"/>
        <end position="82"/>
    </location>
</feature>
<feature type="compositionally biased region" description="Basic and acidic residues" evidence="1">
    <location>
        <begin position="150"/>
        <end position="176"/>
    </location>
</feature>
<gene>
    <name evidence="2" type="ORF">AMS68_002898</name>
</gene>
<sequence>MLKRAGASKAAPSTQCQKCLKRGHYSYECTGSQQDRPYASRPSRTQQLLNPKLAPKLSNAKLVELVPSIPDLKKEEWQEKVVRSKAPSVSSSDSVATISTSPSRSPTPPRRAVNRPRISRSDSPKHSSSRERSQEVRSRRRSPSPRQTYRRADKIDRDRSRSPYRSDRQEGHKSAIRDTLQPSSSRQRSLSPYSKRQALR</sequence>
<evidence type="ECO:0000313" key="2">
    <source>
        <dbReference type="EMBL" id="QIW97380.1"/>
    </source>
</evidence>
<dbReference type="AlphaFoldDB" id="A0A6H0XRU9"/>
<protein>
    <recommendedName>
        <fullName evidence="4">Zinc knuckle-domain-containing protein</fullName>
    </recommendedName>
</protein>
<feature type="compositionally biased region" description="Low complexity" evidence="1">
    <location>
        <begin position="84"/>
        <end position="104"/>
    </location>
</feature>
<keyword evidence="3" id="KW-1185">Reference proteome</keyword>
<feature type="region of interest" description="Disordered" evidence="1">
    <location>
        <begin position="30"/>
        <end position="53"/>
    </location>
</feature>
<feature type="compositionally biased region" description="Basic and acidic residues" evidence="1">
    <location>
        <begin position="119"/>
        <end position="137"/>
    </location>
</feature>
<evidence type="ECO:0008006" key="4">
    <source>
        <dbReference type="Google" id="ProtNLM"/>
    </source>
</evidence>